<dbReference type="RefSeq" id="XP_031551678.1">
    <property type="nucleotide sequence ID" value="XM_031695818.1"/>
</dbReference>
<keyword evidence="2" id="KW-1185">Reference proteome</keyword>
<evidence type="ECO:0000256" key="1">
    <source>
        <dbReference type="SAM" id="MobiDB-lite"/>
    </source>
</evidence>
<dbReference type="Proteomes" id="UP000515163">
    <property type="component" value="Unplaced"/>
</dbReference>
<sequence length="277" mass="30872">MLGGRAAAPPSKLAKTDLAAPIPKAQKGTIRDLFSQVPEDSTIEQSKWETYYQQSTSTNPLTIMVSRTREWVDMRKTILEFDVQFKKNDGTLLDNNSKAFPINNIGHSLIKQIKVSINKGSIQPNDDKYHYQAYLDQLLNFSKADKEGWMSMEGWSTDTPGKFDDTNPLPRTITDATNSGTANTYTQAALNTWLGNALARVTPNEGAVFRHKLCADGKTVKFFISPCIHMFRSYRYLPPGCEVTFETMWNPCNLVMMAAQADNAAATAPTFTIVPNT</sequence>
<dbReference type="KEGG" id="aten:116288952"/>
<dbReference type="InParanoid" id="A0A6P8H8W3"/>
<feature type="region of interest" description="Disordered" evidence="1">
    <location>
        <begin position="1"/>
        <end position="20"/>
    </location>
</feature>
<dbReference type="OrthoDB" id="5983470at2759"/>
<dbReference type="AlphaFoldDB" id="A0A6P8H8W3"/>
<gene>
    <name evidence="3" type="primary">LOC116288952</name>
</gene>
<evidence type="ECO:0000313" key="2">
    <source>
        <dbReference type="Proteomes" id="UP000515163"/>
    </source>
</evidence>
<name>A0A6P8H8W3_ACTTE</name>
<organism evidence="2 3">
    <name type="scientific">Actinia tenebrosa</name>
    <name type="common">Australian red waratah sea anemone</name>
    <dbReference type="NCBI Taxonomy" id="6105"/>
    <lineage>
        <taxon>Eukaryota</taxon>
        <taxon>Metazoa</taxon>
        <taxon>Cnidaria</taxon>
        <taxon>Anthozoa</taxon>
        <taxon>Hexacorallia</taxon>
        <taxon>Actiniaria</taxon>
        <taxon>Actiniidae</taxon>
        <taxon>Actinia</taxon>
    </lineage>
</organism>
<evidence type="ECO:0000313" key="3">
    <source>
        <dbReference type="RefSeq" id="XP_031551678.1"/>
    </source>
</evidence>
<protein>
    <submittedName>
        <fullName evidence="3">Uncharacterized protein F54H12.2-like</fullName>
    </submittedName>
</protein>
<dbReference type="GeneID" id="116288952"/>
<proteinExistence type="predicted"/>
<accession>A0A6P8H8W3</accession>
<reference evidence="3" key="1">
    <citation type="submission" date="2025-08" db="UniProtKB">
        <authorList>
            <consortium name="RefSeq"/>
        </authorList>
    </citation>
    <scope>IDENTIFICATION</scope>
    <source>
        <tissue evidence="3">Tentacle</tissue>
    </source>
</reference>